<keyword evidence="11" id="KW-1185">Reference proteome</keyword>
<proteinExistence type="inferred from homology"/>
<organism evidence="10 11">
    <name type="scientific">Oikeobacillus pervagus</name>
    <dbReference type="NCBI Taxonomy" id="1325931"/>
    <lineage>
        <taxon>Bacteria</taxon>
        <taxon>Bacillati</taxon>
        <taxon>Bacillota</taxon>
        <taxon>Bacilli</taxon>
        <taxon>Bacillales</taxon>
        <taxon>Bacillaceae</taxon>
        <taxon>Oikeobacillus</taxon>
    </lineage>
</organism>
<keyword evidence="4" id="KW-0564">Palmitate</keyword>
<comment type="similarity">
    <text evidence="2 6">Belongs to the bacterial solute-binding protein 3 family.</text>
</comment>
<comment type="subcellular location">
    <subcellularLocation>
        <location evidence="1">Cell envelope</location>
    </subcellularLocation>
</comment>
<evidence type="ECO:0000313" key="10">
    <source>
        <dbReference type="EMBL" id="MDQ0216322.1"/>
    </source>
</evidence>
<keyword evidence="5" id="KW-0449">Lipoprotein</keyword>
<dbReference type="GO" id="GO:0016020">
    <property type="term" value="C:membrane"/>
    <property type="evidence" value="ECO:0007669"/>
    <property type="project" value="InterPro"/>
</dbReference>
<comment type="caution">
    <text evidence="10">The sequence shown here is derived from an EMBL/GenBank/DDBJ whole genome shotgun (WGS) entry which is preliminary data.</text>
</comment>
<sequence length="273" mass="30445">MKKIGVKISVFMMLSCLLVLAACGNKEEKSSTDGNEKGKTLIAGTNAAFAPFEYMDKGKVTGFDVDLVEAVAKEAGYKVEVKHEGWDAMLANLQSKQSDLAIAGITMNDERKKTYDFTKPYFEATNMIVVKKESDIKNALDLKDKKIGVQNGTTGQEAAEKILGNNNGNIAKYKNITIAFMALKNNEVDAVVIDNVVGNEYVKNNPKENLKVVMDKENFDSEFYGMAFPKGSKLTKEFDQAFQKMIDNGTYAEIYKKWFKEEPDMESLKKAEK</sequence>
<evidence type="ECO:0000256" key="1">
    <source>
        <dbReference type="ARBA" id="ARBA00004196"/>
    </source>
</evidence>
<dbReference type="Proteomes" id="UP001237207">
    <property type="component" value="Unassembled WGS sequence"/>
</dbReference>
<keyword evidence="3 7" id="KW-0732">Signal</keyword>
<reference evidence="10" key="1">
    <citation type="submission" date="2023-07" db="EMBL/GenBank/DDBJ databases">
        <title>Genomic Encyclopedia of Type Strains, Phase IV (KMG-IV): sequencing the most valuable type-strain genomes for metagenomic binning, comparative biology and taxonomic classification.</title>
        <authorList>
            <person name="Goeker M."/>
        </authorList>
    </citation>
    <scope>NUCLEOTIDE SEQUENCE</scope>
    <source>
        <strain evidence="10">DSM 23947</strain>
    </source>
</reference>
<evidence type="ECO:0000313" key="11">
    <source>
        <dbReference type="Proteomes" id="UP001237207"/>
    </source>
</evidence>
<gene>
    <name evidence="10" type="ORF">J2S13_002763</name>
</gene>
<dbReference type="PROSITE" id="PS51257">
    <property type="entry name" value="PROKAR_LIPOPROTEIN"/>
    <property type="match status" value="1"/>
</dbReference>
<dbReference type="Pfam" id="PF00497">
    <property type="entry name" value="SBP_bac_3"/>
    <property type="match status" value="1"/>
</dbReference>
<evidence type="ECO:0000256" key="5">
    <source>
        <dbReference type="ARBA" id="ARBA00023288"/>
    </source>
</evidence>
<dbReference type="PANTHER" id="PTHR35936">
    <property type="entry name" value="MEMBRANE-BOUND LYTIC MUREIN TRANSGLYCOSYLASE F"/>
    <property type="match status" value="1"/>
</dbReference>
<feature type="signal peptide" evidence="7">
    <location>
        <begin position="1"/>
        <end position="21"/>
    </location>
</feature>
<evidence type="ECO:0000256" key="7">
    <source>
        <dbReference type="SAM" id="SignalP"/>
    </source>
</evidence>
<dbReference type="CDD" id="cd13624">
    <property type="entry name" value="PBP2_Arg_Lys_His"/>
    <property type="match status" value="1"/>
</dbReference>
<dbReference type="EMBL" id="JAUSUC010000044">
    <property type="protein sequence ID" value="MDQ0216322.1"/>
    <property type="molecule type" value="Genomic_DNA"/>
</dbReference>
<feature type="chain" id="PRO_5042549321" evidence="7">
    <location>
        <begin position="22"/>
        <end position="273"/>
    </location>
</feature>
<feature type="domain" description="Ionotropic glutamate receptor C-terminal" evidence="9">
    <location>
        <begin position="40"/>
        <end position="261"/>
    </location>
</feature>
<dbReference type="PROSITE" id="PS01039">
    <property type="entry name" value="SBP_BACTERIAL_3"/>
    <property type="match status" value="1"/>
</dbReference>
<dbReference type="AlphaFoldDB" id="A0AAJ1T3Z6"/>
<evidence type="ECO:0000256" key="6">
    <source>
        <dbReference type="RuleBase" id="RU003744"/>
    </source>
</evidence>
<evidence type="ECO:0000256" key="4">
    <source>
        <dbReference type="ARBA" id="ARBA00023139"/>
    </source>
</evidence>
<dbReference type="PANTHER" id="PTHR35936:SF17">
    <property type="entry name" value="ARGININE-BINDING EXTRACELLULAR PROTEIN ARTP"/>
    <property type="match status" value="1"/>
</dbReference>
<evidence type="ECO:0000256" key="3">
    <source>
        <dbReference type="ARBA" id="ARBA00022729"/>
    </source>
</evidence>
<dbReference type="InterPro" id="IPR001638">
    <property type="entry name" value="Solute-binding_3/MltF_N"/>
</dbReference>
<dbReference type="Gene3D" id="3.40.190.10">
    <property type="entry name" value="Periplasmic binding protein-like II"/>
    <property type="match status" value="2"/>
</dbReference>
<evidence type="ECO:0000259" key="8">
    <source>
        <dbReference type="SMART" id="SM00062"/>
    </source>
</evidence>
<dbReference type="RefSeq" id="WP_307258330.1">
    <property type="nucleotide sequence ID" value="NZ_JAUSUC010000044.1"/>
</dbReference>
<dbReference type="SMART" id="SM00079">
    <property type="entry name" value="PBPe"/>
    <property type="match status" value="1"/>
</dbReference>
<dbReference type="GO" id="GO:0030313">
    <property type="term" value="C:cell envelope"/>
    <property type="evidence" value="ECO:0007669"/>
    <property type="project" value="UniProtKB-SubCell"/>
</dbReference>
<dbReference type="InterPro" id="IPR018313">
    <property type="entry name" value="SBP_3_CS"/>
</dbReference>
<evidence type="ECO:0000256" key="2">
    <source>
        <dbReference type="ARBA" id="ARBA00010333"/>
    </source>
</evidence>
<protein>
    <submittedName>
        <fullName evidence="10">Polar amino acid transport system substrate-binding protein</fullName>
    </submittedName>
</protein>
<dbReference type="SUPFAM" id="SSF53850">
    <property type="entry name" value="Periplasmic binding protein-like II"/>
    <property type="match status" value="1"/>
</dbReference>
<dbReference type="InterPro" id="IPR001320">
    <property type="entry name" value="Iontro_rcpt_C"/>
</dbReference>
<name>A0AAJ1T3Z6_9BACI</name>
<dbReference type="SMART" id="SM00062">
    <property type="entry name" value="PBPb"/>
    <property type="match status" value="1"/>
</dbReference>
<dbReference type="GO" id="GO:0015276">
    <property type="term" value="F:ligand-gated monoatomic ion channel activity"/>
    <property type="evidence" value="ECO:0007669"/>
    <property type="project" value="InterPro"/>
</dbReference>
<evidence type="ECO:0000259" key="9">
    <source>
        <dbReference type="SMART" id="SM00079"/>
    </source>
</evidence>
<feature type="domain" description="Solute-binding protein family 3/N-terminal" evidence="8">
    <location>
        <begin position="40"/>
        <end position="262"/>
    </location>
</feature>
<accession>A0AAJ1T3Z6</accession>